<organism evidence="2 3">
    <name type="scientific">Sorangium cellulosum</name>
    <name type="common">Polyangium cellulosum</name>
    <dbReference type="NCBI Taxonomy" id="56"/>
    <lineage>
        <taxon>Bacteria</taxon>
        <taxon>Pseudomonadati</taxon>
        <taxon>Myxococcota</taxon>
        <taxon>Polyangia</taxon>
        <taxon>Polyangiales</taxon>
        <taxon>Polyangiaceae</taxon>
        <taxon>Sorangium</taxon>
    </lineage>
</organism>
<feature type="region of interest" description="Disordered" evidence="1">
    <location>
        <begin position="225"/>
        <end position="245"/>
    </location>
</feature>
<accession>A0A150QRY3</accession>
<name>A0A150QRY3_SORCE</name>
<evidence type="ECO:0000313" key="3">
    <source>
        <dbReference type="Proteomes" id="UP000075260"/>
    </source>
</evidence>
<dbReference type="AlphaFoldDB" id="A0A150QRY3"/>
<dbReference type="EMBL" id="JEMA01000400">
    <property type="protein sequence ID" value="KYF70426.1"/>
    <property type="molecule type" value="Genomic_DNA"/>
</dbReference>
<gene>
    <name evidence="2" type="ORF">BE15_16175</name>
</gene>
<sequence>MVIMKPVVAYQVHLMSQMRNSAGRAKGLKLLGVDPSEVDTANAMVADVGLSFREGNNGSLREADVVPRFLGAPRRITPAPVEDSAFWTTRMFYSLPVWPDMELELSFNTWGHLGNARFVRAGASGACLKRSEDELRFAPAAESRARRLRSMDVVPWRVVEDDISLSCSEAITVEWFGYMTDYCCTLLEPGSAPYFWAFDFGLLQKVEPWDELPIGEEEIAASGVPPFRAKPWSAGQLEPPRKEEI</sequence>
<proteinExistence type="predicted"/>
<comment type="caution">
    <text evidence="2">The sequence shown here is derived from an EMBL/GenBank/DDBJ whole genome shotgun (WGS) entry which is preliminary data.</text>
</comment>
<protein>
    <submittedName>
        <fullName evidence="2">Uncharacterized protein</fullName>
    </submittedName>
</protein>
<dbReference type="Proteomes" id="UP000075260">
    <property type="component" value="Unassembled WGS sequence"/>
</dbReference>
<reference evidence="2 3" key="1">
    <citation type="submission" date="2014-02" db="EMBL/GenBank/DDBJ databases">
        <title>The small core and large imbalanced accessory genome model reveals a collaborative survival strategy of Sorangium cellulosum strains in nature.</title>
        <authorList>
            <person name="Han K."/>
            <person name="Peng R."/>
            <person name="Blom J."/>
            <person name="Li Y.-Z."/>
        </authorList>
    </citation>
    <scope>NUCLEOTIDE SEQUENCE [LARGE SCALE GENOMIC DNA]</scope>
    <source>
        <strain evidence="2 3">So0008-312</strain>
    </source>
</reference>
<evidence type="ECO:0000313" key="2">
    <source>
        <dbReference type="EMBL" id="KYF70426.1"/>
    </source>
</evidence>
<evidence type="ECO:0000256" key="1">
    <source>
        <dbReference type="SAM" id="MobiDB-lite"/>
    </source>
</evidence>